<evidence type="ECO:0000259" key="4">
    <source>
        <dbReference type="Pfam" id="PF01878"/>
    </source>
</evidence>
<keyword evidence="6" id="KW-1185">Reference proteome</keyword>
<dbReference type="EMBL" id="CP144541">
    <property type="protein sequence ID" value="WVW80575.1"/>
    <property type="molecule type" value="Genomic_DNA"/>
</dbReference>
<gene>
    <name evidence="5" type="ORF">I302_102561</name>
</gene>
<dbReference type="KEGG" id="kbi:30205646"/>
<evidence type="ECO:0000313" key="5">
    <source>
        <dbReference type="EMBL" id="WVW80575.1"/>
    </source>
</evidence>
<organism evidence="5 6">
    <name type="scientific">Kwoniella bestiolae CBS 10118</name>
    <dbReference type="NCBI Taxonomy" id="1296100"/>
    <lineage>
        <taxon>Eukaryota</taxon>
        <taxon>Fungi</taxon>
        <taxon>Dikarya</taxon>
        <taxon>Basidiomycota</taxon>
        <taxon>Agaricomycotina</taxon>
        <taxon>Tremellomycetes</taxon>
        <taxon>Tremellales</taxon>
        <taxon>Cryptococcaceae</taxon>
        <taxon>Kwoniella</taxon>
    </lineage>
</organism>
<dbReference type="InterPro" id="IPR002740">
    <property type="entry name" value="EVE_domain"/>
</dbReference>
<evidence type="ECO:0000256" key="1">
    <source>
        <dbReference type="ARBA" id="ARBA00004123"/>
    </source>
</evidence>
<dbReference type="RefSeq" id="XP_019050804.2">
    <property type="nucleotide sequence ID" value="XM_019187926.2"/>
</dbReference>
<dbReference type="GO" id="GO:0005634">
    <property type="term" value="C:nucleus"/>
    <property type="evidence" value="ECO:0007669"/>
    <property type="project" value="UniProtKB-SubCell"/>
</dbReference>
<dbReference type="SUPFAM" id="SSF88697">
    <property type="entry name" value="PUA domain-like"/>
    <property type="match status" value="1"/>
</dbReference>
<dbReference type="PANTHER" id="PTHR14087:SF7">
    <property type="entry name" value="THYMOCYTE NUCLEAR PROTEIN 1"/>
    <property type="match status" value="1"/>
</dbReference>
<reference evidence="5" key="1">
    <citation type="submission" date="2013-07" db="EMBL/GenBank/DDBJ databases">
        <authorList>
            <consortium name="The Broad Institute Genome Sequencing Platform"/>
            <person name="Cuomo C."/>
            <person name="Litvintseva A."/>
            <person name="Chen Y."/>
            <person name="Heitman J."/>
            <person name="Sun S."/>
            <person name="Springer D."/>
            <person name="Dromer F."/>
            <person name="Young S.K."/>
            <person name="Zeng Q."/>
            <person name="Gargeya S."/>
            <person name="Fitzgerald M."/>
            <person name="Abouelleil A."/>
            <person name="Alvarado L."/>
            <person name="Berlin A.M."/>
            <person name="Chapman S.B."/>
            <person name="Dewar J."/>
            <person name="Goldberg J."/>
            <person name="Griggs A."/>
            <person name="Gujja S."/>
            <person name="Hansen M."/>
            <person name="Howarth C."/>
            <person name="Imamovic A."/>
            <person name="Larimer J."/>
            <person name="McCowan C."/>
            <person name="Murphy C."/>
            <person name="Pearson M."/>
            <person name="Priest M."/>
            <person name="Roberts A."/>
            <person name="Saif S."/>
            <person name="Shea T."/>
            <person name="Sykes S."/>
            <person name="Wortman J."/>
            <person name="Nusbaum C."/>
            <person name="Birren B."/>
        </authorList>
    </citation>
    <scope>NUCLEOTIDE SEQUENCE</scope>
    <source>
        <strain evidence="5">CBS 10118</strain>
    </source>
</reference>
<sequence>MPWLMKAEPDSRIVKGKDVKFSVDDFEKIGISPWDGVRNHEAKKIMKERMKLGDQVLFYHSNCKTPGVFALAEIAKEGYPDYTAWDTKHPYFDPKTDESNPTWYMVDVKFIRRLAHPPTLALIKHLASLASSASIPDEISYIGKEGLEAIGAMQLVNRGRLSVQPVEKDAFDCIVKFGDRGGWDDLVEQKGRGKGKGTATPKTSTPTPRKVKDRAIEAPRTNREEVAENPKPMKADCKADARSDKAKVKQKEPPVSKGERRSKRIKLN</sequence>
<keyword evidence="2" id="KW-0539">Nucleus</keyword>
<feature type="region of interest" description="Disordered" evidence="3">
    <location>
        <begin position="186"/>
        <end position="268"/>
    </location>
</feature>
<dbReference type="AlphaFoldDB" id="A0AAJ8K494"/>
<comment type="subcellular location">
    <subcellularLocation>
        <location evidence="1">Nucleus</location>
    </subcellularLocation>
</comment>
<dbReference type="Pfam" id="PF01878">
    <property type="entry name" value="EVE"/>
    <property type="match status" value="1"/>
</dbReference>
<dbReference type="FunFam" id="3.10.590.10:FF:000006">
    <property type="entry name" value="Chromosome 7, whole genome shotgun sequence"/>
    <property type="match status" value="1"/>
</dbReference>
<name>A0AAJ8K494_9TREE</name>
<evidence type="ECO:0000313" key="6">
    <source>
        <dbReference type="Proteomes" id="UP000092730"/>
    </source>
</evidence>
<dbReference type="InterPro" id="IPR047197">
    <property type="entry name" value="THYN1-like_EVE"/>
</dbReference>
<accession>A0AAJ8K494</accession>
<dbReference type="Gene3D" id="3.10.590.10">
    <property type="entry name" value="ph1033 like domains"/>
    <property type="match status" value="1"/>
</dbReference>
<dbReference type="GeneID" id="30205646"/>
<proteinExistence type="predicted"/>
<protein>
    <recommendedName>
        <fullName evidence="4">EVE domain-containing protein</fullName>
    </recommendedName>
</protein>
<feature type="compositionally biased region" description="Basic and acidic residues" evidence="3">
    <location>
        <begin position="213"/>
        <end position="259"/>
    </location>
</feature>
<dbReference type="InterPro" id="IPR052181">
    <property type="entry name" value="5hmC_binding"/>
</dbReference>
<feature type="domain" description="EVE" evidence="4">
    <location>
        <begin position="3"/>
        <end position="176"/>
    </location>
</feature>
<dbReference type="CDD" id="cd21133">
    <property type="entry name" value="EVE"/>
    <property type="match status" value="1"/>
</dbReference>
<evidence type="ECO:0000256" key="2">
    <source>
        <dbReference type="ARBA" id="ARBA00023242"/>
    </source>
</evidence>
<reference evidence="5" key="2">
    <citation type="submission" date="2024-02" db="EMBL/GenBank/DDBJ databases">
        <title>Comparative genomics of Cryptococcus and Kwoniella reveals pathogenesis evolution and contrasting modes of karyotype evolution via chromosome fusion or intercentromeric recombination.</title>
        <authorList>
            <person name="Coelho M.A."/>
            <person name="David-Palma M."/>
            <person name="Shea T."/>
            <person name="Bowers K."/>
            <person name="McGinley-Smith S."/>
            <person name="Mohammad A.W."/>
            <person name="Gnirke A."/>
            <person name="Yurkov A.M."/>
            <person name="Nowrousian M."/>
            <person name="Sun S."/>
            <person name="Cuomo C.A."/>
            <person name="Heitman J."/>
        </authorList>
    </citation>
    <scope>NUCLEOTIDE SEQUENCE</scope>
    <source>
        <strain evidence="5">CBS 10118</strain>
    </source>
</reference>
<evidence type="ECO:0000256" key="3">
    <source>
        <dbReference type="SAM" id="MobiDB-lite"/>
    </source>
</evidence>
<dbReference type="PANTHER" id="PTHR14087">
    <property type="entry name" value="THYMOCYTE NUCLEAR PROTEIN 1"/>
    <property type="match status" value="1"/>
</dbReference>
<dbReference type="Proteomes" id="UP000092730">
    <property type="component" value="Chromosome 1"/>
</dbReference>
<dbReference type="InterPro" id="IPR015947">
    <property type="entry name" value="PUA-like_sf"/>
</dbReference>